<dbReference type="RefSeq" id="WP_379508058.1">
    <property type="nucleotide sequence ID" value="NZ_JBHRTQ010000001.1"/>
</dbReference>
<protein>
    <submittedName>
        <fullName evidence="2">VOC family protein</fullName>
    </submittedName>
</protein>
<sequence length="273" mass="29924">MPTSIECRRTSHPNIVVENLAASITFLEEVYGGSFMSDLPGPNWHACLIEVGGMIFELFEPKNFMLHGRIGPHYLGIEFEADMDQARAATAEHEVRILRDIVEAFHTDPATSQGIAFEYYGGTFYGPEARHIHVNHSRAPDYWAAQGVGFAGYRGYTHAVVDIEAASAFLQSYVSARPIYAAERPGLGARAIGLQIADSRCELVTPVADGLLRREMMTTGHGIRSTVFGVRDLAAARAWLEGKGLRVIAGTAPGAIMADPRDHLGFRFEFEQA</sequence>
<dbReference type="Proteomes" id="UP001595604">
    <property type="component" value="Unassembled WGS sequence"/>
</dbReference>
<dbReference type="SUPFAM" id="SSF54593">
    <property type="entry name" value="Glyoxalase/Bleomycin resistance protein/Dihydroxybiphenyl dioxygenase"/>
    <property type="match status" value="2"/>
</dbReference>
<reference evidence="3" key="1">
    <citation type="journal article" date="2019" name="Int. J. Syst. Evol. Microbiol.">
        <title>The Global Catalogue of Microorganisms (GCM) 10K type strain sequencing project: providing services to taxonomists for standard genome sequencing and annotation.</title>
        <authorList>
            <consortium name="The Broad Institute Genomics Platform"/>
            <consortium name="The Broad Institute Genome Sequencing Center for Infectious Disease"/>
            <person name="Wu L."/>
            <person name="Ma J."/>
        </authorList>
    </citation>
    <scope>NUCLEOTIDE SEQUENCE [LARGE SCALE GENOMIC DNA]</scope>
    <source>
        <strain evidence="3">KCTC 42984</strain>
    </source>
</reference>
<proteinExistence type="predicted"/>
<dbReference type="CDD" id="cd06587">
    <property type="entry name" value="VOC"/>
    <property type="match status" value="1"/>
</dbReference>
<name>A0ABV7IN12_9SPHN</name>
<dbReference type="Gene3D" id="3.10.180.10">
    <property type="entry name" value="2,3-Dihydroxybiphenyl 1,2-Dioxygenase, domain 1"/>
    <property type="match status" value="2"/>
</dbReference>
<keyword evidence="1" id="KW-0479">Metal-binding</keyword>
<accession>A0ABV7IN12</accession>
<organism evidence="2 3">
    <name type="scientific">Novosphingobium bradum</name>
    <dbReference type="NCBI Taxonomy" id="1737444"/>
    <lineage>
        <taxon>Bacteria</taxon>
        <taxon>Pseudomonadati</taxon>
        <taxon>Pseudomonadota</taxon>
        <taxon>Alphaproteobacteria</taxon>
        <taxon>Sphingomonadales</taxon>
        <taxon>Sphingomonadaceae</taxon>
        <taxon>Novosphingobium</taxon>
    </lineage>
</organism>
<comment type="caution">
    <text evidence="2">The sequence shown here is derived from an EMBL/GenBank/DDBJ whole genome shotgun (WGS) entry which is preliminary data.</text>
</comment>
<dbReference type="EMBL" id="JBHRTQ010000001">
    <property type="protein sequence ID" value="MFC3172661.1"/>
    <property type="molecule type" value="Genomic_DNA"/>
</dbReference>
<dbReference type="PANTHER" id="PTHR43048">
    <property type="entry name" value="METHYLMALONYL-COA EPIMERASE"/>
    <property type="match status" value="1"/>
</dbReference>
<gene>
    <name evidence="2" type="ORF">ACFOD9_00200</name>
</gene>
<evidence type="ECO:0000313" key="3">
    <source>
        <dbReference type="Proteomes" id="UP001595604"/>
    </source>
</evidence>
<dbReference type="InterPro" id="IPR051785">
    <property type="entry name" value="MMCE/EMCE_epimerase"/>
</dbReference>
<evidence type="ECO:0000256" key="1">
    <source>
        <dbReference type="ARBA" id="ARBA00022723"/>
    </source>
</evidence>
<dbReference type="PANTHER" id="PTHR43048:SF3">
    <property type="entry name" value="METHYLMALONYL-COA EPIMERASE, MITOCHONDRIAL"/>
    <property type="match status" value="1"/>
</dbReference>
<dbReference type="InterPro" id="IPR029068">
    <property type="entry name" value="Glyas_Bleomycin-R_OHBP_Dase"/>
</dbReference>
<keyword evidence="3" id="KW-1185">Reference proteome</keyword>
<evidence type="ECO:0000313" key="2">
    <source>
        <dbReference type="EMBL" id="MFC3172661.1"/>
    </source>
</evidence>